<dbReference type="SMART" id="SM00082">
    <property type="entry name" value="LRRCT"/>
    <property type="match status" value="1"/>
</dbReference>
<dbReference type="InterPro" id="IPR050328">
    <property type="entry name" value="Dev_Immune_Receptor"/>
</dbReference>
<evidence type="ECO:0000313" key="8">
    <source>
        <dbReference type="WBParaSite" id="MBELARI_LOCUS10320"/>
    </source>
</evidence>
<dbReference type="SMART" id="SM00369">
    <property type="entry name" value="LRR_TYP"/>
    <property type="match status" value="5"/>
</dbReference>
<dbReference type="AlphaFoldDB" id="A0AAF3E8T2"/>
<evidence type="ECO:0000256" key="4">
    <source>
        <dbReference type="SAM" id="Phobius"/>
    </source>
</evidence>
<evidence type="ECO:0000313" key="7">
    <source>
        <dbReference type="Proteomes" id="UP000887575"/>
    </source>
</evidence>
<dbReference type="PROSITE" id="PS51450">
    <property type="entry name" value="LRR"/>
    <property type="match status" value="1"/>
</dbReference>
<dbReference type="InterPro" id="IPR032675">
    <property type="entry name" value="LRR_dom_sf"/>
</dbReference>
<evidence type="ECO:0000256" key="5">
    <source>
        <dbReference type="SAM" id="SignalP"/>
    </source>
</evidence>
<evidence type="ECO:0000256" key="1">
    <source>
        <dbReference type="ARBA" id="ARBA00022614"/>
    </source>
</evidence>
<keyword evidence="2 5" id="KW-0732">Signal</keyword>
<organism evidence="7 8">
    <name type="scientific">Mesorhabditis belari</name>
    <dbReference type="NCBI Taxonomy" id="2138241"/>
    <lineage>
        <taxon>Eukaryota</taxon>
        <taxon>Metazoa</taxon>
        <taxon>Ecdysozoa</taxon>
        <taxon>Nematoda</taxon>
        <taxon>Chromadorea</taxon>
        <taxon>Rhabditida</taxon>
        <taxon>Rhabditina</taxon>
        <taxon>Rhabditomorpha</taxon>
        <taxon>Rhabditoidea</taxon>
        <taxon>Rhabditidae</taxon>
        <taxon>Mesorhabditinae</taxon>
        <taxon>Mesorhabditis</taxon>
    </lineage>
</organism>
<dbReference type="WBParaSite" id="MBELARI_LOCUS10320">
    <property type="protein sequence ID" value="MBELARI_LOCUS10320"/>
    <property type="gene ID" value="MBELARI_LOCUS10320"/>
</dbReference>
<accession>A0AAF3E8T2</accession>
<dbReference type="SMART" id="SM00364">
    <property type="entry name" value="LRR_BAC"/>
    <property type="match status" value="4"/>
</dbReference>
<sequence length="646" mass="72647">MKSLFSFFFLISTAIADLCQYCGCDFSTESVTCSDKDFLLRTVSLLPSISQLVLHRIPLPHAPHFLYHTNLRILKINDCGLEGLSAHSILPLPNLEVISFANNKLTTLPATLFRRQDDLKVIDVSYNKISDLSGIEWILGENVLLDALDLGHNPIEMSTRSTKLPPVRQLLMSMTNIERINGTSIIFKATDRCKVDGCRVLPFPRTESLTYFDVADNGAVIEASALQALLNATHLNFANSKLPAEFFDWLETAAVIHLNLSNAQITVPNEEWRWCGPRLETLDISNIHLRRLRLNRGCVLRKIFAKENQLEMAFLDTPTLEAVYLDKNLFSDWPMLPMGTSLDRLETFSISSNLLTTLPPGALTHFPILQHLDLSRNQLSKVDFDAFPTLGMQLISIDLSYNQLSVLPHPVLPSILFFDVSSNNINEMSPFLFAGMPLLQHLKLSNNPLIFRNCSEKCWLDHLDILTNLVDLDLSNCQLNRTLDLSKQMSLKSVILRGNQLTAIDGRHFPSSLSMLDAGENLIHYVKNLTSHSNLRELRLDGNPLICDCSLFEIRSQLFNQTKINDPQSYYCFSSSWQYPLLPYLSTLKPCILNSASSLLPTIATAFLITLCIIFLIVVSILGGQRACSSISHNYKRLAAELPVRL</sequence>
<keyword evidence="4" id="KW-0472">Membrane</keyword>
<protein>
    <recommendedName>
        <fullName evidence="6">LRRCT domain-containing protein</fullName>
    </recommendedName>
</protein>
<keyword evidence="4" id="KW-1133">Transmembrane helix</keyword>
<feature type="signal peptide" evidence="5">
    <location>
        <begin position="1"/>
        <end position="16"/>
    </location>
</feature>
<evidence type="ECO:0000256" key="2">
    <source>
        <dbReference type="ARBA" id="ARBA00022729"/>
    </source>
</evidence>
<keyword evidence="7" id="KW-1185">Reference proteome</keyword>
<feature type="transmembrane region" description="Helical" evidence="4">
    <location>
        <begin position="599"/>
        <end position="622"/>
    </location>
</feature>
<evidence type="ECO:0000256" key="3">
    <source>
        <dbReference type="ARBA" id="ARBA00022737"/>
    </source>
</evidence>
<dbReference type="Pfam" id="PF13855">
    <property type="entry name" value="LRR_8"/>
    <property type="match status" value="2"/>
</dbReference>
<keyword evidence="1" id="KW-0433">Leucine-rich repeat</keyword>
<name>A0AAF3E8T2_9BILA</name>
<feature type="domain" description="LRRCT" evidence="6">
    <location>
        <begin position="543"/>
        <end position="592"/>
    </location>
</feature>
<dbReference type="PANTHER" id="PTHR24373:SF275">
    <property type="entry name" value="TIR DOMAIN-CONTAINING PROTEIN"/>
    <property type="match status" value="1"/>
</dbReference>
<evidence type="ECO:0000259" key="6">
    <source>
        <dbReference type="SMART" id="SM00082"/>
    </source>
</evidence>
<proteinExistence type="predicted"/>
<dbReference type="InterPro" id="IPR001611">
    <property type="entry name" value="Leu-rich_rpt"/>
</dbReference>
<reference evidence="8" key="1">
    <citation type="submission" date="2024-02" db="UniProtKB">
        <authorList>
            <consortium name="WormBaseParasite"/>
        </authorList>
    </citation>
    <scope>IDENTIFICATION</scope>
</reference>
<keyword evidence="3" id="KW-0677">Repeat</keyword>
<keyword evidence="4" id="KW-0812">Transmembrane</keyword>
<dbReference type="Proteomes" id="UP000887575">
    <property type="component" value="Unassembled WGS sequence"/>
</dbReference>
<feature type="chain" id="PRO_5041982677" description="LRRCT domain-containing protein" evidence="5">
    <location>
        <begin position="17"/>
        <end position="646"/>
    </location>
</feature>
<dbReference type="InterPro" id="IPR000483">
    <property type="entry name" value="Cys-rich_flank_reg_C"/>
</dbReference>
<dbReference type="Gene3D" id="3.80.10.10">
    <property type="entry name" value="Ribonuclease Inhibitor"/>
    <property type="match status" value="4"/>
</dbReference>
<dbReference type="InterPro" id="IPR003591">
    <property type="entry name" value="Leu-rich_rpt_typical-subtyp"/>
</dbReference>
<dbReference type="PANTHER" id="PTHR24373">
    <property type="entry name" value="SLIT RELATED LEUCINE-RICH REPEAT NEURONAL PROTEIN"/>
    <property type="match status" value="1"/>
</dbReference>
<dbReference type="SUPFAM" id="SSF52058">
    <property type="entry name" value="L domain-like"/>
    <property type="match status" value="2"/>
</dbReference>